<name>A0AAV4Y8V6_CAEEX</name>
<organism evidence="1 2">
    <name type="scientific">Caerostris extrusa</name>
    <name type="common">Bark spider</name>
    <name type="synonym">Caerostris bankana</name>
    <dbReference type="NCBI Taxonomy" id="172846"/>
    <lineage>
        <taxon>Eukaryota</taxon>
        <taxon>Metazoa</taxon>
        <taxon>Ecdysozoa</taxon>
        <taxon>Arthropoda</taxon>
        <taxon>Chelicerata</taxon>
        <taxon>Arachnida</taxon>
        <taxon>Araneae</taxon>
        <taxon>Araneomorphae</taxon>
        <taxon>Entelegynae</taxon>
        <taxon>Araneoidea</taxon>
        <taxon>Araneidae</taxon>
        <taxon>Caerostris</taxon>
    </lineage>
</organism>
<dbReference type="Proteomes" id="UP001054945">
    <property type="component" value="Unassembled WGS sequence"/>
</dbReference>
<accession>A0AAV4Y8V6</accession>
<gene>
    <name evidence="1" type="ORF">CEXT_679431</name>
</gene>
<protein>
    <submittedName>
        <fullName evidence="1">Uncharacterized protein</fullName>
    </submittedName>
</protein>
<evidence type="ECO:0000313" key="2">
    <source>
        <dbReference type="Proteomes" id="UP001054945"/>
    </source>
</evidence>
<dbReference type="AlphaFoldDB" id="A0AAV4Y8V6"/>
<reference evidence="1 2" key="1">
    <citation type="submission" date="2021-06" db="EMBL/GenBank/DDBJ databases">
        <title>Caerostris extrusa draft genome.</title>
        <authorList>
            <person name="Kono N."/>
            <person name="Arakawa K."/>
        </authorList>
    </citation>
    <scope>NUCLEOTIDE SEQUENCE [LARGE SCALE GENOMIC DNA]</scope>
</reference>
<evidence type="ECO:0000313" key="1">
    <source>
        <dbReference type="EMBL" id="GIZ03349.1"/>
    </source>
</evidence>
<sequence length="72" mass="8248">MKILNLARIHFKHAIPYELQQSQIAIKANMAQKNVCAIFKSSTTDVLTSEDDFENSSLVRKQLHRENLMKCG</sequence>
<keyword evidence="2" id="KW-1185">Reference proteome</keyword>
<dbReference type="EMBL" id="BPLR01018936">
    <property type="protein sequence ID" value="GIZ03349.1"/>
    <property type="molecule type" value="Genomic_DNA"/>
</dbReference>
<proteinExistence type="predicted"/>
<comment type="caution">
    <text evidence="1">The sequence shown here is derived from an EMBL/GenBank/DDBJ whole genome shotgun (WGS) entry which is preliminary data.</text>
</comment>